<gene>
    <name evidence="2" type="ORF">METZ01_LOCUS277415</name>
</gene>
<evidence type="ECO:0000313" key="2">
    <source>
        <dbReference type="EMBL" id="SVC24561.1"/>
    </source>
</evidence>
<feature type="region of interest" description="Disordered" evidence="1">
    <location>
        <begin position="1"/>
        <end position="30"/>
    </location>
</feature>
<reference evidence="2" key="1">
    <citation type="submission" date="2018-05" db="EMBL/GenBank/DDBJ databases">
        <authorList>
            <person name="Lanie J.A."/>
            <person name="Ng W.-L."/>
            <person name="Kazmierczak K.M."/>
            <person name="Andrzejewski T.M."/>
            <person name="Davidsen T.M."/>
            <person name="Wayne K.J."/>
            <person name="Tettelin H."/>
            <person name="Glass J.I."/>
            <person name="Rusch D."/>
            <person name="Podicherti R."/>
            <person name="Tsui H.-C.T."/>
            <person name="Winkler M.E."/>
        </authorList>
    </citation>
    <scope>NUCLEOTIDE SEQUENCE</scope>
</reference>
<proteinExistence type="predicted"/>
<name>A0A382KPF6_9ZZZZ</name>
<dbReference type="AlphaFoldDB" id="A0A382KPF6"/>
<feature type="compositionally biased region" description="Polar residues" evidence="1">
    <location>
        <begin position="1"/>
        <end position="20"/>
    </location>
</feature>
<organism evidence="2">
    <name type="scientific">marine metagenome</name>
    <dbReference type="NCBI Taxonomy" id="408172"/>
    <lineage>
        <taxon>unclassified sequences</taxon>
        <taxon>metagenomes</taxon>
        <taxon>ecological metagenomes</taxon>
    </lineage>
</organism>
<accession>A0A382KPF6</accession>
<evidence type="ECO:0000256" key="1">
    <source>
        <dbReference type="SAM" id="MobiDB-lite"/>
    </source>
</evidence>
<dbReference type="EMBL" id="UINC01081052">
    <property type="protein sequence ID" value="SVC24561.1"/>
    <property type="molecule type" value="Genomic_DNA"/>
</dbReference>
<protein>
    <submittedName>
        <fullName evidence="2">Uncharacterized protein</fullName>
    </submittedName>
</protein>
<sequence length="57" mass="6290">MSVKLCSTSTASADENTSSFEPPHASAENIVRRGRNRFPPPFRTYLTVFVRDSGPFG</sequence>